<sequence length="80" mass="8658">MFVRLFLVLLSVAALTRAAAVRGDSQSTESVCDGYSSPVCTREYVPVCGSDGVTYGNICTFCAEKRQNQPDIYIVKPGEC</sequence>
<evidence type="ECO:0000256" key="5">
    <source>
        <dbReference type="ARBA" id="ARBA00023157"/>
    </source>
</evidence>
<evidence type="ECO:0000256" key="2">
    <source>
        <dbReference type="ARBA" id="ARBA00022525"/>
    </source>
</evidence>
<evidence type="ECO:0000313" key="8">
    <source>
        <dbReference type="EMBL" id="KAB5571061.1"/>
    </source>
</evidence>
<dbReference type="PROSITE" id="PS51465">
    <property type="entry name" value="KAZAL_2"/>
    <property type="match status" value="1"/>
</dbReference>
<dbReference type="AlphaFoldDB" id="A0A5N5NWY3"/>
<accession>A0A5N5NWY3</accession>
<keyword evidence="5" id="KW-1015">Disulfide bond</keyword>
<keyword evidence="9" id="KW-1185">Reference proteome</keyword>
<dbReference type="PROSITE" id="PS00282">
    <property type="entry name" value="KAZAL_1"/>
    <property type="match status" value="1"/>
</dbReference>
<dbReference type="GO" id="GO:0004867">
    <property type="term" value="F:serine-type endopeptidase inhibitor activity"/>
    <property type="evidence" value="ECO:0007669"/>
    <property type="project" value="UniProtKB-KW"/>
</dbReference>
<dbReference type="SMART" id="SM00280">
    <property type="entry name" value="KAZAL"/>
    <property type="match status" value="1"/>
</dbReference>
<reference evidence="8 9" key="1">
    <citation type="submission" date="2019-06" db="EMBL/GenBank/DDBJ databases">
        <title>A chromosome-scale genome assembly of the striped catfish, Pangasianodon hypophthalmus.</title>
        <authorList>
            <person name="Wen M."/>
            <person name="Zahm M."/>
            <person name="Roques C."/>
            <person name="Cabau C."/>
            <person name="Klopp C."/>
            <person name="Donnadieu C."/>
            <person name="Jouanno E."/>
            <person name="Avarre J.-C."/>
            <person name="Campet M."/>
            <person name="Ha T.T.T."/>
            <person name="Dugue R."/>
            <person name="Lampietro C."/>
            <person name="Louis A."/>
            <person name="Herpin A."/>
            <person name="Echchiki A."/>
            <person name="Berthelot C."/>
            <person name="Parey E."/>
            <person name="Roest-Crollius H."/>
            <person name="Braasch I."/>
            <person name="Postlethwait J."/>
            <person name="Bobe J."/>
            <person name="Montfort J."/>
            <person name="Bouchez O."/>
            <person name="Begum T."/>
            <person name="Schartl M."/>
            <person name="Guiguen Y."/>
        </authorList>
    </citation>
    <scope>NUCLEOTIDE SEQUENCE [LARGE SCALE GENOMIC DNA]</scope>
    <source>
        <strain evidence="8 9">Indonesia</strain>
        <tissue evidence="8">Blood</tissue>
    </source>
</reference>
<name>A0A5N5NWY3_PANHP</name>
<evidence type="ECO:0000256" key="3">
    <source>
        <dbReference type="ARBA" id="ARBA00022690"/>
    </source>
</evidence>
<evidence type="ECO:0000256" key="4">
    <source>
        <dbReference type="ARBA" id="ARBA00022900"/>
    </source>
</evidence>
<evidence type="ECO:0000256" key="1">
    <source>
        <dbReference type="ARBA" id="ARBA00004613"/>
    </source>
</evidence>
<dbReference type="PANTHER" id="PTHR47729">
    <property type="entry name" value="SERINE PEPTIDASE INHIBITOR, KAZAL TYPE 2, TANDEM DUPLICATE 1-RELATED"/>
    <property type="match status" value="1"/>
</dbReference>
<comment type="caution">
    <text evidence="8">The sequence shown here is derived from an EMBL/GenBank/DDBJ whole genome shotgun (WGS) entry which is preliminary data.</text>
</comment>
<feature type="chain" id="PRO_5024325357" description="Kazal-like domain-containing protein" evidence="6">
    <location>
        <begin position="19"/>
        <end position="80"/>
    </location>
</feature>
<dbReference type="Gene3D" id="3.30.60.30">
    <property type="match status" value="1"/>
</dbReference>
<dbReference type="InterPro" id="IPR001239">
    <property type="entry name" value="Prot_inh_Kazal-m"/>
</dbReference>
<dbReference type="Pfam" id="PF00050">
    <property type="entry name" value="Kazal_1"/>
    <property type="match status" value="1"/>
</dbReference>
<proteinExistence type="predicted"/>
<evidence type="ECO:0000259" key="7">
    <source>
        <dbReference type="PROSITE" id="PS51465"/>
    </source>
</evidence>
<evidence type="ECO:0000256" key="6">
    <source>
        <dbReference type="SAM" id="SignalP"/>
    </source>
</evidence>
<keyword evidence="4" id="KW-0722">Serine protease inhibitor</keyword>
<organism evidence="8 9">
    <name type="scientific">Pangasianodon hypophthalmus</name>
    <name type="common">Striped catfish</name>
    <name type="synonym">Helicophagus hypophthalmus</name>
    <dbReference type="NCBI Taxonomy" id="310915"/>
    <lineage>
        <taxon>Eukaryota</taxon>
        <taxon>Metazoa</taxon>
        <taxon>Chordata</taxon>
        <taxon>Craniata</taxon>
        <taxon>Vertebrata</taxon>
        <taxon>Euteleostomi</taxon>
        <taxon>Actinopterygii</taxon>
        <taxon>Neopterygii</taxon>
        <taxon>Teleostei</taxon>
        <taxon>Ostariophysi</taxon>
        <taxon>Siluriformes</taxon>
        <taxon>Pangasiidae</taxon>
        <taxon>Pangasianodon</taxon>
    </lineage>
</organism>
<feature type="domain" description="Kazal-like" evidence="7">
    <location>
        <begin position="26"/>
        <end position="80"/>
    </location>
</feature>
<dbReference type="InterPro" id="IPR051597">
    <property type="entry name" value="Bifunctional_prot_inhibitor"/>
</dbReference>
<dbReference type="PRINTS" id="PR00290">
    <property type="entry name" value="KAZALINHBTR"/>
</dbReference>
<dbReference type="InterPro" id="IPR002350">
    <property type="entry name" value="Kazal_dom"/>
</dbReference>
<dbReference type="Proteomes" id="UP000327468">
    <property type="component" value="Chromosome 7"/>
</dbReference>
<dbReference type="GO" id="GO:0005576">
    <property type="term" value="C:extracellular region"/>
    <property type="evidence" value="ECO:0007669"/>
    <property type="project" value="UniProtKB-SubCell"/>
</dbReference>
<gene>
    <name evidence="8" type="ORF">PHYPO_G00220590</name>
</gene>
<feature type="signal peptide" evidence="6">
    <location>
        <begin position="1"/>
        <end position="18"/>
    </location>
</feature>
<protein>
    <recommendedName>
        <fullName evidence="7">Kazal-like domain-containing protein</fullName>
    </recommendedName>
</protein>
<dbReference type="SUPFAM" id="SSF100895">
    <property type="entry name" value="Kazal-type serine protease inhibitors"/>
    <property type="match status" value="1"/>
</dbReference>
<dbReference type="InterPro" id="IPR036058">
    <property type="entry name" value="Kazal_dom_sf"/>
</dbReference>
<keyword evidence="6" id="KW-0732">Signal</keyword>
<evidence type="ECO:0000313" key="9">
    <source>
        <dbReference type="Proteomes" id="UP000327468"/>
    </source>
</evidence>
<keyword evidence="2" id="KW-0964">Secreted</keyword>
<keyword evidence="3" id="KW-0646">Protease inhibitor</keyword>
<comment type="subcellular location">
    <subcellularLocation>
        <location evidence="1">Secreted</location>
    </subcellularLocation>
</comment>
<dbReference type="EMBL" id="VFJC01000008">
    <property type="protein sequence ID" value="KAB5571061.1"/>
    <property type="molecule type" value="Genomic_DNA"/>
</dbReference>
<dbReference type="PANTHER" id="PTHR47729:SF1">
    <property type="entry name" value="OVOMUCOID-LIKE-RELATED"/>
    <property type="match status" value="1"/>
</dbReference>